<name>L2GEJ2_COLFN</name>
<gene>
    <name evidence="2" type="ORF">CGGC5_3589</name>
</gene>
<dbReference type="EMBL" id="KB020496">
    <property type="protein sequence ID" value="ELA37042.1"/>
    <property type="molecule type" value="Genomic_DNA"/>
</dbReference>
<sequence>MAQHSSAKKDLSAFFSSPALLPGTEGVRDILDAKKRQNALAQRDLSQPAERFPGGLETNSMFPSVPQKAFNPSQSGRSDLFSPAKSSAVKNASAVTVPDVQNTRRELFASSRSRPNMRHQSEIPDSQPAMSSEISFLPVAQKQNFTPRSGQKTNNLFTKAAAPVPSLTPVRMQLTRADIKKWQEDSASAIAEDILPALPPEAAHAGKGRRVHEQRALPAGAGTSPRGAAYVRQLHSAAGPAAVAFAPQRSITIIEEDKENDVSEENEEMDVSMTDVPQADLSNPPKPVEKRLSQTMWSRDHWLLMDELIHLRRRGPFNFRWPAGFQSKSGWLLGKSVNSHGSSLLMEQWHLDVVDAFKAEVGGWDEEVLAKRAFSLIVGERLRREQRAPKAPSVKFV</sequence>
<reference evidence="2" key="1">
    <citation type="submission" date="2012-08" db="EMBL/GenBank/DDBJ databases">
        <title>Genome analysis of Colletotrichum orbiculare and Colletotrichum fructicola.</title>
        <authorList>
            <person name="Gan P.H.P."/>
            <person name="Ikeda K."/>
            <person name="Irieda H."/>
            <person name="Narusaka M."/>
            <person name="O'Connell R.J."/>
            <person name="Narusaka Y."/>
            <person name="Takano Y."/>
            <person name="Kubo Y."/>
            <person name="Shirasu K."/>
        </authorList>
    </citation>
    <scope>NUCLEOTIDE SEQUENCE</scope>
    <source>
        <strain evidence="2">Nara gc5</strain>
    </source>
</reference>
<dbReference type="HOGENOM" id="CLU_694462_0_0_1"/>
<evidence type="ECO:0000313" key="2">
    <source>
        <dbReference type="EMBL" id="ELA37042.1"/>
    </source>
</evidence>
<accession>L2GEJ2</accession>
<dbReference type="AlphaFoldDB" id="L2GEJ2"/>
<feature type="region of interest" description="Disordered" evidence="1">
    <location>
        <begin position="56"/>
        <end position="85"/>
    </location>
</feature>
<feature type="region of interest" description="Disordered" evidence="1">
    <location>
        <begin position="108"/>
        <end position="129"/>
    </location>
</feature>
<evidence type="ECO:0000256" key="1">
    <source>
        <dbReference type="SAM" id="MobiDB-lite"/>
    </source>
</evidence>
<proteinExistence type="predicted"/>
<protein>
    <submittedName>
        <fullName evidence="2">Uncharacterized protein</fullName>
    </submittedName>
</protein>
<dbReference type="STRING" id="1213859.L2GEJ2"/>
<organism evidence="2">
    <name type="scientific">Colletotrichum fructicola (strain Nara gc5)</name>
    <name type="common">Anthracnose fungus</name>
    <name type="synonym">Colletotrichum gloeosporioides (strain Nara gc5)</name>
    <dbReference type="NCBI Taxonomy" id="1213859"/>
    <lineage>
        <taxon>Eukaryota</taxon>
        <taxon>Fungi</taxon>
        <taxon>Dikarya</taxon>
        <taxon>Ascomycota</taxon>
        <taxon>Pezizomycotina</taxon>
        <taxon>Sordariomycetes</taxon>
        <taxon>Hypocreomycetidae</taxon>
        <taxon>Glomerellales</taxon>
        <taxon>Glomerellaceae</taxon>
        <taxon>Colletotrichum</taxon>
        <taxon>Colletotrichum gloeosporioides species complex</taxon>
    </lineage>
</organism>